<reference evidence="2" key="1">
    <citation type="journal article" date="2019" name="Int. J. Syst. Evol. Microbiol.">
        <title>The Global Catalogue of Microorganisms (GCM) 10K type strain sequencing project: providing services to taxonomists for standard genome sequencing and annotation.</title>
        <authorList>
            <consortium name="The Broad Institute Genomics Platform"/>
            <consortium name="The Broad Institute Genome Sequencing Center for Infectious Disease"/>
            <person name="Wu L."/>
            <person name="Ma J."/>
        </authorList>
    </citation>
    <scope>NUCLEOTIDE SEQUENCE [LARGE SCALE GENOMIC DNA]</scope>
    <source>
        <strain evidence="2">NBRC 111980</strain>
    </source>
</reference>
<name>A0ABQ5XJE9_9GAMM</name>
<dbReference type="EMBL" id="BSOB01000006">
    <property type="protein sequence ID" value="GLQ91810.1"/>
    <property type="molecule type" value="Genomic_DNA"/>
</dbReference>
<evidence type="ECO:0000313" key="2">
    <source>
        <dbReference type="Proteomes" id="UP001156670"/>
    </source>
</evidence>
<sequence>MIELEIQILSDRREGLLVELGRVVVASGFTLLRQRVYQDSQGAWLVMVVRGEVERQLGLEELLATHNRVLSFEATLLAPGAAAPVGVAPLPVPRAPNGATNGSPPSLAAVGPDVSKVETVLPQLARDYPKIFPWLLALEHEVAAEAREASLLLAGRRTGIWVYKRDYEMGGKLGLIDSIKRIASPALRALVTVDVRERHVHIQNCPLCPPGGHSGCKFFSGFLEGMLGASAAPQTVFVRNVHCRSHSSGAGDCILEVSH</sequence>
<proteinExistence type="predicted"/>
<evidence type="ECO:0000313" key="1">
    <source>
        <dbReference type="EMBL" id="GLQ91810.1"/>
    </source>
</evidence>
<evidence type="ECO:0008006" key="3">
    <source>
        <dbReference type="Google" id="ProtNLM"/>
    </source>
</evidence>
<comment type="caution">
    <text evidence="1">The sequence shown here is derived from an EMBL/GenBank/DDBJ whole genome shotgun (WGS) entry which is preliminary data.</text>
</comment>
<dbReference type="Proteomes" id="UP001156670">
    <property type="component" value="Unassembled WGS sequence"/>
</dbReference>
<accession>A0ABQ5XJE9</accession>
<keyword evidence="2" id="KW-1185">Reference proteome</keyword>
<dbReference type="RefSeq" id="WP_284319563.1">
    <property type="nucleotide sequence ID" value="NZ_BSOB01000006.1"/>
</dbReference>
<protein>
    <recommendedName>
        <fullName evidence="3">4-vinyl reductase 4VR domain-containing protein</fullName>
    </recommendedName>
</protein>
<organism evidence="1 2">
    <name type="scientific">Dyella acidisoli</name>
    <dbReference type="NCBI Taxonomy" id="1867834"/>
    <lineage>
        <taxon>Bacteria</taxon>
        <taxon>Pseudomonadati</taxon>
        <taxon>Pseudomonadota</taxon>
        <taxon>Gammaproteobacteria</taxon>
        <taxon>Lysobacterales</taxon>
        <taxon>Rhodanobacteraceae</taxon>
        <taxon>Dyella</taxon>
    </lineage>
</organism>
<gene>
    <name evidence="1" type="ORF">GCM10007901_07600</name>
</gene>